<dbReference type="InterPro" id="IPR018303">
    <property type="entry name" value="ATPase_P-typ_P_site"/>
</dbReference>
<keyword evidence="3" id="KW-1133">Transmembrane helix</keyword>
<evidence type="ECO:0000313" key="5">
    <source>
        <dbReference type="EMBL" id="RHZ04967.1"/>
    </source>
</evidence>
<keyword evidence="2" id="KW-0812">Transmembrane</keyword>
<gene>
    <name evidence="5" type="ORF">DYB31_007858</name>
</gene>
<dbReference type="Gene3D" id="3.40.50.1000">
    <property type="entry name" value="HAD superfamily/HAD-like"/>
    <property type="match status" value="1"/>
</dbReference>
<dbReference type="Gene3D" id="1.20.1110.10">
    <property type="entry name" value="Calcium-transporting ATPase, transmembrane domain"/>
    <property type="match status" value="1"/>
</dbReference>
<dbReference type="PANTHER" id="PTHR42861">
    <property type="entry name" value="CALCIUM-TRANSPORTING ATPASE"/>
    <property type="match status" value="1"/>
</dbReference>
<name>A0A397EY81_APHAT</name>
<keyword evidence="4" id="KW-0472">Membrane</keyword>
<dbReference type="EMBL" id="QUTE01013266">
    <property type="protein sequence ID" value="RHZ04967.1"/>
    <property type="molecule type" value="Genomic_DNA"/>
</dbReference>
<evidence type="ECO:0000256" key="2">
    <source>
        <dbReference type="ARBA" id="ARBA00022692"/>
    </source>
</evidence>
<evidence type="ECO:0000256" key="3">
    <source>
        <dbReference type="ARBA" id="ARBA00022989"/>
    </source>
</evidence>
<dbReference type="InterPro" id="IPR023214">
    <property type="entry name" value="HAD_sf"/>
</dbReference>
<dbReference type="VEuPathDB" id="FungiDB:H257_06004"/>
<evidence type="ECO:0000256" key="1">
    <source>
        <dbReference type="ARBA" id="ARBA00004370"/>
    </source>
</evidence>
<comment type="caution">
    <text evidence="5">The sequence shown here is derived from an EMBL/GenBank/DDBJ whole genome shotgun (WGS) entry which is preliminary data.</text>
</comment>
<protein>
    <recommendedName>
        <fullName evidence="7">PH domain-containing protein</fullName>
    </recommendedName>
</protein>
<reference evidence="5 6" key="1">
    <citation type="submission" date="2018-08" db="EMBL/GenBank/DDBJ databases">
        <title>Aphanomyces genome sequencing and annotation.</title>
        <authorList>
            <person name="Minardi D."/>
            <person name="Oidtmann B."/>
            <person name="Van Der Giezen M."/>
            <person name="Studholme D.J."/>
        </authorList>
    </citation>
    <scope>NUCLEOTIDE SEQUENCE [LARGE SCALE GENOMIC DNA]</scope>
    <source>
        <strain evidence="5 6">197901</strain>
    </source>
</reference>
<dbReference type="InterPro" id="IPR023299">
    <property type="entry name" value="ATPase_P-typ_cyto_dom_N"/>
</dbReference>
<dbReference type="GO" id="GO:0000166">
    <property type="term" value="F:nucleotide binding"/>
    <property type="evidence" value="ECO:0007669"/>
    <property type="project" value="InterPro"/>
</dbReference>
<feature type="non-terminal residue" evidence="5">
    <location>
        <position position="450"/>
    </location>
</feature>
<dbReference type="AlphaFoldDB" id="A0A397EY81"/>
<sequence>MAVRDTPLTSVLTRQDSGYFQRDNISYTMSEGPRSTLFDKHLEELYSSDDPVDGVAFFESAGYYDEVEGNTVAGFIQTWGRQTFWGEDNPPTTMSSDGTLTYVTTKSDRQHFDDGEDKASLDELFHDYMQSRAAVSKIHFETRKLRNNLEQTSCRSGKDTMAAIDRLRLKLLCDTDLEDDTDDDMDSEASFTGNYLMGINLNLPASAMAPYFGHLRVLKTGRVHLFGSFNKRWFYLDFAKGELSLFARSYWKSPKGKVDLRAVARISPINDTDFTHSVYVRANTVEKMQSWITLLLYARKHARLHDHTVSQRAIPSHAFNSTPPTLRTQQPHVSSVRSSPVPRTFQVHIQLCRKISCLRGCVMRMAKRHAILKKLPAVEALGCTNILCVDKTGTLTTNQMAVVEVFLPGLGATPVVLASSSPMSSPSLKATFSPIFLSGVLCSNAEIVDG</sequence>
<evidence type="ECO:0008006" key="7">
    <source>
        <dbReference type="Google" id="ProtNLM"/>
    </source>
</evidence>
<evidence type="ECO:0000256" key="4">
    <source>
        <dbReference type="ARBA" id="ARBA00023136"/>
    </source>
</evidence>
<dbReference type="PROSITE" id="PS00154">
    <property type="entry name" value="ATPASE_E1_E2"/>
    <property type="match status" value="1"/>
</dbReference>
<organism evidence="5 6">
    <name type="scientific">Aphanomyces astaci</name>
    <name type="common">Crayfish plague agent</name>
    <dbReference type="NCBI Taxonomy" id="112090"/>
    <lineage>
        <taxon>Eukaryota</taxon>
        <taxon>Sar</taxon>
        <taxon>Stramenopiles</taxon>
        <taxon>Oomycota</taxon>
        <taxon>Saprolegniomycetes</taxon>
        <taxon>Saprolegniales</taxon>
        <taxon>Verrucalvaceae</taxon>
        <taxon>Aphanomyces</taxon>
    </lineage>
</organism>
<accession>A0A397EY81</accession>
<dbReference type="GO" id="GO:0016020">
    <property type="term" value="C:membrane"/>
    <property type="evidence" value="ECO:0007669"/>
    <property type="project" value="UniProtKB-SubCell"/>
</dbReference>
<evidence type="ECO:0000313" key="6">
    <source>
        <dbReference type="Proteomes" id="UP000266196"/>
    </source>
</evidence>
<proteinExistence type="predicted"/>
<dbReference type="InterPro" id="IPR011993">
    <property type="entry name" value="PH-like_dom_sf"/>
</dbReference>
<dbReference type="SUPFAM" id="SSF50729">
    <property type="entry name" value="PH domain-like"/>
    <property type="match status" value="1"/>
</dbReference>
<dbReference type="Proteomes" id="UP000266196">
    <property type="component" value="Unassembled WGS sequence"/>
</dbReference>
<dbReference type="Gene3D" id="2.30.29.30">
    <property type="entry name" value="Pleckstrin-homology domain (PH domain)/Phosphotyrosine-binding domain (PTB)"/>
    <property type="match status" value="1"/>
</dbReference>
<dbReference type="Gene3D" id="3.40.1110.10">
    <property type="entry name" value="Calcium-transporting ATPase, cytoplasmic domain N"/>
    <property type="match status" value="1"/>
</dbReference>
<comment type="subcellular location">
    <subcellularLocation>
        <location evidence="1">Membrane</location>
    </subcellularLocation>
</comment>